<keyword evidence="2" id="KW-1133">Transmembrane helix</keyword>
<gene>
    <name evidence="3" type="ORF">ACJRO7_009999</name>
</gene>
<sequence>MPRCRSSIRCIVLTAVMTSLIVLSAMILFLCIVSGSEYPTLRVAGLTVSKFTVPAPTRKRVRYEDFFFREVECFVYYHWDVAQTLAVVSAEPFDLWGGERVVIHARRMTKVWPKEEEEEEEEAVEDMDRKWRSVGTMAVGLGLRMQGRYVFRSWWKKSYHRIKAHCDNLRIAFANSTTEGSLVTEGNSVTSDSLPSHSLPSCSYGVD</sequence>
<keyword evidence="4" id="KW-1185">Reference proteome</keyword>
<evidence type="ECO:0000313" key="3">
    <source>
        <dbReference type="EMBL" id="KAL3748846.1"/>
    </source>
</evidence>
<evidence type="ECO:0000256" key="2">
    <source>
        <dbReference type="SAM" id="Phobius"/>
    </source>
</evidence>
<name>A0ABD3LAM2_EUCGL</name>
<evidence type="ECO:0000313" key="4">
    <source>
        <dbReference type="Proteomes" id="UP001634007"/>
    </source>
</evidence>
<keyword evidence="2" id="KW-0812">Transmembrane</keyword>
<accession>A0ABD3LAM2</accession>
<protein>
    <submittedName>
        <fullName evidence="3">Uncharacterized protein</fullName>
    </submittedName>
</protein>
<dbReference type="Proteomes" id="UP001634007">
    <property type="component" value="Unassembled WGS sequence"/>
</dbReference>
<dbReference type="EMBL" id="JBJKBG010000002">
    <property type="protein sequence ID" value="KAL3748846.1"/>
    <property type="molecule type" value="Genomic_DNA"/>
</dbReference>
<evidence type="ECO:0000256" key="1">
    <source>
        <dbReference type="SAM" id="MobiDB-lite"/>
    </source>
</evidence>
<reference evidence="3 4" key="1">
    <citation type="submission" date="2024-11" db="EMBL/GenBank/DDBJ databases">
        <title>Chromosome-level genome assembly of Eucalyptus globulus Labill. provides insights into its genome evolution.</title>
        <authorList>
            <person name="Li X."/>
        </authorList>
    </citation>
    <scope>NUCLEOTIDE SEQUENCE [LARGE SCALE GENOMIC DNA]</scope>
    <source>
        <strain evidence="3">CL2024</strain>
        <tissue evidence="3">Fresh tender leaves</tissue>
    </source>
</reference>
<feature type="region of interest" description="Disordered" evidence="1">
    <location>
        <begin position="182"/>
        <end position="207"/>
    </location>
</feature>
<comment type="caution">
    <text evidence="3">The sequence shown here is derived from an EMBL/GenBank/DDBJ whole genome shotgun (WGS) entry which is preliminary data.</text>
</comment>
<proteinExistence type="predicted"/>
<organism evidence="3 4">
    <name type="scientific">Eucalyptus globulus</name>
    <name type="common">Tasmanian blue gum</name>
    <dbReference type="NCBI Taxonomy" id="34317"/>
    <lineage>
        <taxon>Eukaryota</taxon>
        <taxon>Viridiplantae</taxon>
        <taxon>Streptophyta</taxon>
        <taxon>Embryophyta</taxon>
        <taxon>Tracheophyta</taxon>
        <taxon>Spermatophyta</taxon>
        <taxon>Magnoliopsida</taxon>
        <taxon>eudicotyledons</taxon>
        <taxon>Gunneridae</taxon>
        <taxon>Pentapetalae</taxon>
        <taxon>rosids</taxon>
        <taxon>malvids</taxon>
        <taxon>Myrtales</taxon>
        <taxon>Myrtaceae</taxon>
        <taxon>Myrtoideae</taxon>
        <taxon>Eucalypteae</taxon>
        <taxon>Eucalyptus</taxon>
    </lineage>
</organism>
<keyword evidence="2" id="KW-0472">Membrane</keyword>
<dbReference type="AlphaFoldDB" id="A0ABD3LAM2"/>
<feature type="compositionally biased region" description="Polar residues" evidence="1">
    <location>
        <begin position="182"/>
        <end position="201"/>
    </location>
</feature>
<feature type="transmembrane region" description="Helical" evidence="2">
    <location>
        <begin position="12"/>
        <end position="35"/>
    </location>
</feature>